<reference evidence="4" key="1">
    <citation type="submission" date="2023-03" db="UniProtKB">
        <authorList>
            <consortium name="WormBaseParasite"/>
        </authorList>
    </citation>
    <scope>IDENTIFICATION</scope>
</reference>
<dbReference type="InterPro" id="IPR039470">
    <property type="entry name" value="Nuc_deoxyri_tr2"/>
</dbReference>
<evidence type="ECO:0000256" key="1">
    <source>
        <dbReference type="SAM" id="MobiDB-lite"/>
    </source>
</evidence>
<feature type="region of interest" description="Disordered" evidence="1">
    <location>
        <begin position="56"/>
        <end position="77"/>
    </location>
</feature>
<dbReference type="PANTHER" id="PTHR36300">
    <property type="entry name" value="RAW, ISOFORM A"/>
    <property type="match status" value="1"/>
</dbReference>
<keyword evidence="3" id="KW-1185">Reference proteome</keyword>
<keyword evidence="2" id="KW-1133">Transmembrane helix</keyword>
<keyword evidence="2" id="KW-0812">Transmembrane</keyword>
<dbReference type="GO" id="GO:0005886">
    <property type="term" value="C:plasma membrane"/>
    <property type="evidence" value="ECO:0007669"/>
    <property type="project" value="TreeGrafter"/>
</dbReference>
<proteinExistence type="predicted"/>
<accession>A0A9J2PT03</accession>
<name>A0A9J2PT03_ASCLU</name>
<feature type="transmembrane region" description="Helical" evidence="2">
    <location>
        <begin position="361"/>
        <end position="383"/>
    </location>
</feature>
<evidence type="ECO:0000313" key="4">
    <source>
        <dbReference type="WBParaSite" id="ALUE_0001259801-mRNA-1"/>
    </source>
</evidence>
<keyword evidence="2" id="KW-0472">Membrane</keyword>
<dbReference type="Proteomes" id="UP000036681">
    <property type="component" value="Unplaced"/>
</dbReference>
<evidence type="ECO:0000313" key="3">
    <source>
        <dbReference type="Proteomes" id="UP000036681"/>
    </source>
</evidence>
<feature type="transmembrane region" description="Helical" evidence="2">
    <location>
        <begin position="337"/>
        <end position="355"/>
    </location>
</feature>
<dbReference type="Gene3D" id="3.40.50.450">
    <property type="match status" value="1"/>
</dbReference>
<evidence type="ECO:0000256" key="2">
    <source>
        <dbReference type="SAM" id="Phobius"/>
    </source>
</evidence>
<dbReference type="WBParaSite" id="ALUE_0001259801-mRNA-1">
    <property type="protein sequence ID" value="ALUE_0001259801-mRNA-1"/>
    <property type="gene ID" value="ALUE_0001259801"/>
</dbReference>
<dbReference type="Pfam" id="PF15891">
    <property type="entry name" value="Nuc_deoxyri_tr2"/>
    <property type="match status" value="1"/>
</dbReference>
<dbReference type="PANTHER" id="PTHR36300:SF1">
    <property type="entry name" value="RAW, ISOFORM A"/>
    <property type="match status" value="1"/>
</dbReference>
<organism evidence="3 4">
    <name type="scientific">Ascaris lumbricoides</name>
    <name type="common">Giant roundworm</name>
    <dbReference type="NCBI Taxonomy" id="6252"/>
    <lineage>
        <taxon>Eukaryota</taxon>
        <taxon>Metazoa</taxon>
        <taxon>Ecdysozoa</taxon>
        <taxon>Nematoda</taxon>
        <taxon>Chromadorea</taxon>
        <taxon>Rhabditida</taxon>
        <taxon>Spirurina</taxon>
        <taxon>Ascaridomorpha</taxon>
        <taxon>Ascaridoidea</taxon>
        <taxon>Ascarididae</taxon>
        <taxon>Ascaris</taxon>
    </lineage>
</organism>
<sequence length="619" mass="69656">MSLITRAVGHMDINEKLISCDVQKLLPDAGVSHAQISRDTVPMSGNCNGTVASASTVHSTLHNSPLRASRSSTTKQQRSVKANLAVGQISPYPNAKQHSSPKPLYDVFLGGSCGNTVWRRDQANLAVGQISPYPNAKQHSSPKPLYDVFLGGSCGNTVWRRDQVIPYLEKRAITYYDPQRSVWNEHMINEESVAKENSSLFLFVLDPATVNATSFLEIAHFAARKAPKLVVVFLGRTEWRDRGHPDDLPDRRKTCDLLDAILTMHDVPVLQSIQEALSYIDEVIIGEKSWSEALSNPFQRLPYLLLRGRRALQQSANHVRNAWRTVRSGVTRWRGTRYLIIGACEILFVLAMHALMQSLPLVLLVLPLLALDALIGVCSLVYWRYKSLSAAKRRAQLLEQRALARSTPVPVPGRAFVPCDLVAQHIPLNYSCKAVNAKPQTSSISAQLLKTRCYESNGVASPLRWMNTGGYDIFLGCSSTKSADLEWITRMAAPQLHKKGISYCSELMVERHKRLPTLDMTRRILYHIPSCETMLSGMVEVAYFLGHTNWSVTLCVPKRAKMLDSSSICDEEMRRHIERRNECYRMAFCYLRDMAERRHCEVFTHLDDALQYVISCSKD</sequence>
<dbReference type="AlphaFoldDB" id="A0A9J2PT03"/>
<protein>
    <submittedName>
        <fullName evidence="4">Uncharacterized protein</fullName>
    </submittedName>
</protein>